<proteinExistence type="predicted"/>
<sequence length="124" mass="13223">MDIVKGHGSLAVHSAQPSRAPAASFVYPGPAEDRLQVPMELNAPTPTVHGPRTTSSRLLASVSGSSEMKRRFVSAHCFAPQFSFGPLGPTLREAYQVCEVMDGTAESVNKGLAAPRVRKGLHRV</sequence>
<dbReference type="AlphaFoldDB" id="A0A7S4CAV9"/>
<dbReference type="EMBL" id="HBJA01010027">
    <property type="protein sequence ID" value="CAE0792015.1"/>
    <property type="molecule type" value="Transcribed_RNA"/>
</dbReference>
<reference evidence="1" key="1">
    <citation type="submission" date="2021-01" db="EMBL/GenBank/DDBJ databases">
        <authorList>
            <person name="Corre E."/>
            <person name="Pelletier E."/>
            <person name="Niang G."/>
            <person name="Scheremetjew M."/>
            <person name="Finn R."/>
            <person name="Kale V."/>
            <person name="Holt S."/>
            <person name="Cochrane G."/>
            <person name="Meng A."/>
            <person name="Brown T."/>
            <person name="Cohen L."/>
        </authorList>
    </citation>
    <scope>NUCLEOTIDE SEQUENCE</scope>
    <source>
        <strain evidence="1">CCMP1594</strain>
    </source>
</reference>
<organism evidence="1">
    <name type="scientific">Eutreptiella gymnastica</name>
    <dbReference type="NCBI Taxonomy" id="73025"/>
    <lineage>
        <taxon>Eukaryota</taxon>
        <taxon>Discoba</taxon>
        <taxon>Euglenozoa</taxon>
        <taxon>Euglenida</taxon>
        <taxon>Spirocuta</taxon>
        <taxon>Euglenophyceae</taxon>
        <taxon>Eutreptiales</taxon>
        <taxon>Eutreptiaceae</taxon>
        <taxon>Eutreptiella</taxon>
    </lineage>
</organism>
<name>A0A7S4CAV9_9EUGL</name>
<protein>
    <submittedName>
        <fullName evidence="1">Uncharacterized protein</fullName>
    </submittedName>
</protein>
<accession>A0A7S4CAV9</accession>
<gene>
    <name evidence="1" type="ORF">EGYM00163_LOCUS3131</name>
</gene>
<evidence type="ECO:0000313" key="1">
    <source>
        <dbReference type="EMBL" id="CAE0792015.1"/>
    </source>
</evidence>